<keyword evidence="2" id="KW-0238">DNA-binding</keyword>
<feature type="transmembrane region" description="Helical" evidence="4">
    <location>
        <begin position="35"/>
        <end position="57"/>
    </location>
</feature>
<keyword evidence="4" id="KW-0812">Transmembrane</keyword>
<dbReference type="PANTHER" id="PTHR43280:SF2">
    <property type="entry name" value="HTH-TYPE TRANSCRIPTIONAL REGULATOR EXSA"/>
    <property type="match status" value="1"/>
</dbReference>
<dbReference type="Gene3D" id="1.10.10.60">
    <property type="entry name" value="Homeodomain-like"/>
    <property type="match status" value="2"/>
</dbReference>
<keyword evidence="1" id="KW-0805">Transcription regulation</keyword>
<evidence type="ECO:0000256" key="1">
    <source>
        <dbReference type="ARBA" id="ARBA00023015"/>
    </source>
</evidence>
<dbReference type="GO" id="GO:0043565">
    <property type="term" value="F:sequence-specific DNA binding"/>
    <property type="evidence" value="ECO:0007669"/>
    <property type="project" value="InterPro"/>
</dbReference>
<evidence type="ECO:0000256" key="4">
    <source>
        <dbReference type="SAM" id="Phobius"/>
    </source>
</evidence>
<feature type="transmembrane region" description="Helical" evidence="4">
    <location>
        <begin position="295"/>
        <end position="316"/>
    </location>
</feature>
<dbReference type="PROSITE" id="PS00041">
    <property type="entry name" value="HTH_ARAC_FAMILY_1"/>
    <property type="match status" value="1"/>
</dbReference>
<dbReference type="Pfam" id="PF12833">
    <property type="entry name" value="HTH_18"/>
    <property type="match status" value="1"/>
</dbReference>
<protein>
    <recommendedName>
        <fullName evidence="5">HTH araC/xylS-type domain-containing protein</fullName>
    </recommendedName>
</protein>
<evidence type="ECO:0000256" key="2">
    <source>
        <dbReference type="ARBA" id="ARBA00023125"/>
    </source>
</evidence>
<organism evidence="6 7">
    <name type="scientific">Paenibacillus contaminans</name>
    <dbReference type="NCBI Taxonomy" id="450362"/>
    <lineage>
        <taxon>Bacteria</taxon>
        <taxon>Bacillati</taxon>
        <taxon>Bacillota</taxon>
        <taxon>Bacilli</taxon>
        <taxon>Bacillales</taxon>
        <taxon>Paenibacillaceae</taxon>
        <taxon>Paenibacillus</taxon>
    </lineage>
</organism>
<dbReference type="PANTHER" id="PTHR43280">
    <property type="entry name" value="ARAC-FAMILY TRANSCRIPTIONAL REGULATOR"/>
    <property type="match status" value="1"/>
</dbReference>
<dbReference type="InterPro" id="IPR009057">
    <property type="entry name" value="Homeodomain-like_sf"/>
</dbReference>
<dbReference type="EMBL" id="QMFB01000014">
    <property type="protein sequence ID" value="RAV18985.1"/>
    <property type="molecule type" value="Genomic_DNA"/>
</dbReference>
<dbReference type="GO" id="GO:0003700">
    <property type="term" value="F:DNA-binding transcription factor activity"/>
    <property type="evidence" value="ECO:0007669"/>
    <property type="project" value="InterPro"/>
</dbReference>
<keyword evidence="7" id="KW-1185">Reference proteome</keyword>
<sequence>MFDNRVANRHDTQMQIGNDVERGKILRMNWFNRLLLSYLPVFLAISLTLLSLAYLSLNEMSKRAARTANQSLSNDLMQMIDTSLSRIDDWMFSTILANDTIKRFYQPASSETREYIDLQAASFLNEMVRSQDMVQSVYLYRSFDAMVLTPNARIPIEQFGDKEFIGKHSSSLTSHRWVNRGAFAEREDGNSENVISLVKFADLANRSLIVVNVSTNKIGEILRGNSNNNLNYVEMVTADGKLIASRDEFRNDISSNGTEKPDSGKEWSHVTSDYTGWTIRSGAYKSGIIEWISSLFYVWMALGAVVIVLGIVWLVYVSRRNYRPIQHITARIAHASVERKAGIAFGARKDEFETIERAIDGLLDHSTLLQEENRQNSTYRRKHLFLDMITGDGQGERCEEELKRIGIEPEKDNLTVLIAEIDGYAEFEGGYQKRDQFLFRQVLELAVREMADKEGLRTWMEWTDGGTIAVLCAVDEECNSGQRLYAFAEMMTDWIRIHLPFTVTVSIGADVSGLERVSSSYQSAMYALQFKSSVGKDRVITLNDLASFPQGETSRHLAGIRSVCALFRAGDEEWEKAFHKLYDSLRAELYSREDLRMIFHYFVSNLHKEMMELSTELQHHWAAVHPRLKHLAEKAETAEDNYEASLRELRETFKSMRDLRDSKSGRQIIRQVRTYIGEQYGNPELSLSLIGDTFDLQPSHLSKLFKEEFGVKFIDYVTDIRMRKAKELLEKTNWPIQEIASAVGYASAITFNRVFKKETGNSPSNYRKDLA</sequence>
<comment type="caution">
    <text evidence="6">The sequence shown here is derived from an EMBL/GenBank/DDBJ whole genome shotgun (WGS) entry which is preliminary data.</text>
</comment>
<proteinExistence type="predicted"/>
<evidence type="ECO:0000256" key="3">
    <source>
        <dbReference type="ARBA" id="ARBA00023163"/>
    </source>
</evidence>
<dbReference type="RefSeq" id="WP_113033192.1">
    <property type="nucleotide sequence ID" value="NZ_QMFB01000014.1"/>
</dbReference>
<evidence type="ECO:0000313" key="6">
    <source>
        <dbReference type="EMBL" id="RAV18985.1"/>
    </source>
</evidence>
<dbReference type="PROSITE" id="PS01124">
    <property type="entry name" value="HTH_ARAC_FAMILY_2"/>
    <property type="match status" value="1"/>
</dbReference>
<keyword evidence="3" id="KW-0804">Transcription</keyword>
<gene>
    <name evidence="6" type="ORF">DQG23_22820</name>
</gene>
<dbReference type="InterPro" id="IPR041522">
    <property type="entry name" value="CdaR_GGDEF"/>
</dbReference>
<dbReference type="PRINTS" id="PR00032">
    <property type="entry name" value="HTHARAC"/>
</dbReference>
<reference evidence="6 7" key="1">
    <citation type="journal article" date="2009" name="Int. J. Syst. Evol. Microbiol.">
        <title>Paenibacillus contaminans sp. nov., isolated from a contaminated laboratory plate.</title>
        <authorList>
            <person name="Chou J.H."/>
            <person name="Lee J.H."/>
            <person name="Lin M.C."/>
            <person name="Chang P.S."/>
            <person name="Arun A.B."/>
            <person name="Young C.C."/>
            <person name="Chen W.M."/>
        </authorList>
    </citation>
    <scope>NUCLEOTIDE SEQUENCE [LARGE SCALE GENOMIC DNA]</scope>
    <source>
        <strain evidence="6 7">CKOBP-6</strain>
    </source>
</reference>
<evidence type="ECO:0000313" key="7">
    <source>
        <dbReference type="Proteomes" id="UP000250369"/>
    </source>
</evidence>
<dbReference type="Proteomes" id="UP000250369">
    <property type="component" value="Unassembled WGS sequence"/>
</dbReference>
<accession>A0A329MGF8</accession>
<dbReference type="AlphaFoldDB" id="A0A329MGF8"/>
<dbReference type="SMART" id="SM00342">
    <property type="entry name" value="HTH_ARAC"/>
    <property type="match status" value="1"/>
</dbReference>
<keyword evidence="4" id="KW-0472">Membrane</keyword>
<keyword evidence="4" id="KW-1133">Transmembrane helix</keyword>
<dbReference type="InterPro" id="IPR020449">
    <property type="entry name" value="Tscrpt_reg_AraC-type_HTH"/>
</dbReference>
<dbReference type="InterPro" id="IPR018060">
    <property type="entry name" value="HTH_AraC"/>
</dbReference>
<dbReference type="Pfam" id="PF17853">
    <property type="entry name" value="GGDEF_2"/>
    <property type="match status" value="1"/>
</dbReference>
<evidence type="ECO:0000259" key="5">
    <source>
        <dbReference type="PROSITE" id="PS01124"/>
    </source>
</evidence>
<dbReference type="SUPFAM" id="SSF46689">
    <property type="entry name" value="Homeodomain-like"/>
    <property type="match status" value="1"/>
</dbReference>
<feature type="domain" description="HTH araC/xylS-type" evidence="5">
    <location>
        <begin position="670"/>
        <end position="769"/>
    </location>
</feature>
<dbReference type="OrthoDB" id="1877256at2"/>
<name>A0A329MGF8_9BACL</name>
<dbReference type="InterPro" id="IPR018062">
    <property type="entry name" value="HTH_AraC-typ_CS"/>
</dbReference>